<dbReference type="InterPro" id="IPR007396">
    <property type="entry name" value="TR_PAI2-type"/>
</dbReference>
<evidence type="ECO:0000313" key="2">
    <source>
        <dbReference type="Proteomes" id="UP001595906"/>
    </source>
</evidence>
<dbReference type="InterPro" id="IPR012349">
    <property type="entry name" value="Split_barrel_FMN-bd"/>
</dbReference>
<evidence type="ECO:0000313" key="1">
    <source>
        <dbReference type="EMBL" id="MFC4230547.1"/>
    </source>
</evidence>
<dbReference type="Pfam" id="PF04299">
    <property type="entry name" value="FMN_bind_2"/>
    <property type="match status" value="1"/>
</dbReference>
<comment type="caution">
    <text evidence="1">The sequence shown here is derived from an EMBL/GenBank/DDBJ whole genome shotgun (WGS) entry which is preliminary data.</text>
</comment>
<dbReference type="PANTHER" id="PTHR35802:SF1">
    <property type="entry name" value="PROTEASE SYNTHASE AND SPORULATION PROTEIN PAI 2"/>
    <property type="match status" value="1"/>
</dbReference>
<reference evidence="2" key="1">
    <citation type="journal article" date="2019" name="Int. J. Syst. Evol. Microbiol.">
        <title>The Global Catalogue of Microorganisms (GCM) 10K type strain sequencing project: providing services to taxonomists for standard genome sequencing and annotation.</title>
        <authorList>
            <consortium name="The Broad Institute Genomics Platform"/>
            <consortium name="The Broad Institute Genome Sequencing Center for Infectious Disease"/>
            <person name="Wu L."/>
            <person name="Ma J."/>
        </authorList>
    </citation>
    <scope>NUCLEOTIDE SEQUENCE [LARGE SCALE GENOMIC DNA]</scope>
    <source>
        <strain evidence="2">CECT 8010</strain>
    </source>
</reference>
<name>A0ABV8PRB6_9BACT</name>
<dbReference type="SUPFAM" id="SSF50475">
    <property type="entry name" value="FMN-binding split barrel"/>
    <property type="match status" value="1"/>
</dbReference>
<dbReference type="Proteomes" id="UP001595906">
    <property type="component" value="Unassembled WGS sequence"/>
</dbReference>
<accession>A0ABV8PRB6</accession>
<gene>
    <name evidence="1" type="ORF">ACFOW1_01500</name>
</gene>
<organism evidence="1 2">
    <name type="scientific">Parasediminibacterium paludis</name>
    <dbReference type="NCBI Taxonomy" id="908966"/>
    <lineage>
        <taxon>Bacteria</taxon>
        <taxon>Pseudomonadati</taxon>
        <taxon>Bacteroidota</taxon>
        <taxon>Chitinophagia</taxon>
        <taxon>Chitinophagales</taxon>
        <taxon>Chitinophagaceae</taxon>
        <taxon>Parasediminibacterium</taxon>
    </lineage>
</organism>
<keyword evidence="2" id="KW-1185">Reference proteome</keyword>
<dbReference type="RefSeq" id="WP_379011782.1">
    <property type="nucleotide sequence ID" value="NZ_JBHSDC010000002.1"/>
</dbReference>
<dbReference type="Gene3D" id="2.30.110.10">
    <property type="entry name" value="Electron Transport, Fmn-binding Protein, Chain A"/>
    <property type="match status" value="1"/>
</dbReference>
<proteinExistence type="predicted"/>
<protein>
    <submittedName>
        <fullName evidence="1">FMN-binding negative transcriptional regulator</fullName>
    </submittedName>
</protein>
<sequence length="198" mass="22407">MYHLKHFKAESDQEVLAFMKAHPFITLCGIDENNMPVATHLPILLEERDGEVILLAHAMRKQNHTLAFAENPHVLAIFSGENAYISASWYNNKHVASTWNYKAVHAKGIIKFLDDKGLYEVLVKLTNHFEGTNDSPAAVKHMDEKYIADNMKAIVAFEIVLTDIQHVFKLSQNRQEADKARIAEVLTNIGLDANELVK</sequence>
<dbReference type="EMBL" id="JBHSDC010000002">
    <property type="protein sequence ID" value="MFC4230547.1"/>
    <property type="molecule type" value="Genomic_DNA"/>
</dbReference>
<dbReference type="PANTHER" id="PTHR35802">
    <property type="entry name" value="PROTEASE SYNTHASE AND SPORULATION PROTEIN PAI 2"/>
    <property type="match status" value="1"/>
</dbReference>
<dbReference type="PIRSF" id="PIRSF010372">
    <property type="entry name" value="PaiB"/>
    <property type="match status" value="1"/>
</dbReference>